<dbReference type="InterPro" id="IPR058240">
    <property type="entry name" value="rSAM_sf"/>
</dbReference>
<dbReference type="SMART" id="SM00729">
    <property type="entry name" value="Elp3"/>
    <property type="match status" value="1"/>
</dbReference>
<dbReference type="InterPro" id="IPR020612">
    <property type="entry name" value="Methylthiotransferase_CS"/>
</dbReference>
<dbReference type="OrthoDB" id="9805215at2"/>
<keyword evidence="11" id="KW-0689">Ribosomal protein</keyword>
<organism evidence="11 12">
    <name type="scientific">Carboxydothermus pertinax</name>
    <dbReference type="NCBI Taxonomy" id="870242"/>
    <lineage>
        <taxon>Bacteria</taxon>
        <taxon>Bacillati</taxon>
        <taxon>Bacillota</taxon>
        <taxon>Clostridia</taxon>
        <taxon>Thermoanaerobacterales</taxon>
        <taxon>Thermoanaerobacteraceae</taxon>
        <taxon>Carboxydothermus</taxon>
    </lineage>
</organism>
<dbReference type="NCBIfam" id="TIGR01125">
    <property type="entry name" value="30S ribosomal protein S12 methylthiotransferase RimO"/>
    <property type="match status" value="1"/>
</dbReference>
<evidence type="ECO:0000259" key="10">
    <source>
        <dbReference type="PROSITE" id="PS51918"/>
    </source>
</evidence>
<protein>
    <recommendedName>
        <fullName evidence="8">Ribosomal protein uS12 methylthiotransferase RimO</fullName>
        <shortName evidence="8">uS12 MTTase</shortName>
        <shortName evidence="8">uS12 methylthiotransferase</shortName>
        <ecNumber evidence="8">2.8.4.4</ecNumber>
    </recommendedName>
    <alternativeName>
        <fullName evidence="8">Ribosomal protein uS12 (aspartate-C(3))-methylthiotransferase</fullName>
    </alternativeName>
    <alternativeName>
        <fullName evidence="8">Ribosome maturation factor RimO</fullName>
    </alternativeName>
</protein>
<dbReference type="Pfam" id="PF04055">
    <property type="entry name" value="Radical_SAM"/>
    <property type="match status" value="1"/>
</dbReference>
<dbReference type="PROSITE" id="PS51449">
    <property type="entry name" value="MTTASE_N"/>
    <property type="match status" value="1"/>
</dbReference>
<feature type="binding site" evidence="8">
    <location>
        <position position="46"/>
    </location>
    <ligand>
        <name>[4Fe-4S] cluster</name>
        <dbReference type="ChEBI" id="CHEBI:49883"/>
        <label>1</label>
    </ligand>
</feature>
<dbReference type="CDD" id="cd01335">
    <property type="entry name" value="Radical_SAM"/>
    <property type="match status" value="1"/>
</dbReference>
<dbReference type="STRING" id="870242.cpu_16210"/>
<feature type="domain" description="MTTase N-terminal" evidence="9">
    <location>
        <begin position="1"/>
        <end position="115"/>
    </location>
</feature>
<evidence type="ECO:0000256" key="4">
    <source>
        <dbReference type="ARBA" id="ARBA00022691"/>
    </source>
</evidence>
<dbReference type="Pfam" id="PF00919">
    <property type="entry name" value="UPF0004"/>
    <property type="match status" value="1"/>
</dbReference>
<comment type="subcellular location">
    <subcellularLocation>
        <location evidence="8">Cytoplasm</location>
    </subcellularLocation>
</comment>
<dbReference type="InterPro" id="IPR005840">
    <property type="entry name" value="Ribosomal_uS12_MeSTrfase_RimO"/>
</dbReference>
<feature type="binding site" evidence="8">
    <location>
        <position position="78"/>
    </location>
    <ligand>
        <name>[4Fe-4S] cluster</name>
        <dbReference type="ChEBI" id="CHEBI:49883"/>
        <label>1</label>
    </ligand>
</feature>
<dbReference type="HAMAP" id="MF_01865">
    <property type="entry name" value="MTTase_RimO"/>
    <property type="match status" value="1"/>
</dbReference>
<comment type="caution">
    <text evidence="11">The sequence shown here is derived from an EMBL/GenBank/DDBJ whole genome shotgun (WGS) entry which is preliminary data.</text>
</comment>
<dbReference type="InterPro" id="IPR005839">
    <property type="entry name" value="Methylthiotransferase"/>
</dbReference>
<keyword evidence="2 8" id="KW-0963">Cytoplasm</keyword>
<dbReference type="NCBIfam" id="TIGR00089">
    <property type="entry name" value="MiaB/RimO family radical SAM methylthiotransferase"/>
    <property type="match status" value="1"/>
</dbReference>
<dbReference type="RefSeq" id="WP_075859561.1">
    <property type="nucleotide sequence ID" value="NZ_BDJK01000029.1"/>
</dbReference>
<comment type="similarity">
    <text evidence="8">Belongs to the methylthiotransferase family. RimO subfamily.</text>
</comment>
<evidence type="ECO:0000256" key="6">
    <source>
        <dbReference type="ARBA" id="ARBA00023004"/>
    </source>
</evidence>
<dbReference type="GO" id="GO:0046872">
    <property type="term" value="F:metal ion binding"/>
    <property type="evidence" value="ECO:0007669"/>
    <property type="project" value="UniProtKB-KW"/>
</dbReference>
<dbReference type="InterPro" id="IPR038135">
    <property type="entry name" value="Methylthiotransferase_N_sf"/>
</dbReference>
<dbReference type="GO" id="GO:0035599">
    <property type="term" value="F:aspartic acid methylthiotransferase activity"/>
    <property type="evidence" value="ECO:0007669"/>
    <property type="project" value="TreeGrafter"/>
</dbReference>
<dbReference type="PANTHER" id="PTHR43837:SF1">
    <property type="entry name" value="RIBOSOMAL PROTEIN US12 METHYLTHIOTRANSFERASE RIMO"/>
    <property type="match status" value="1"/>
</dbReference>
<evidence type="ECO:0000256" key="3">
    <source>
        <dbReference type="ARBA" id="ARBA00022679"/>
    </source>
</evidence>
<dbReference type="GO" id="GO:0140101">
    <property type="term" value="F:catalytic activity, acting on a tRNA"/>
    <property type="evidence" value="ECO:0007669"/>
    <property type="project" value="UniProtKB-ARBA"/>
</dbReference>
<dbReference type="GO" id="GO:0035600">
    <property type="term" value="P:tRNA methylthiolation"/>
    <property type="evidence" value="ECO:0007669"/>
    <property type="project" value="UniProtKB-ARBA"/>
</dbReference>
<keyword evidence="3 8" id="KW-0808">Transferase</keyword>
<dbReference type="InterPro" id="IPR002792">
    <property type="entry name" value="TRAM_dom"/>
</dbReference>
<keyword evidence="11" id="KW-0687">Ribonucleoprotein</keyword>
<name>A0A1L8CW46_9THEO</name>
<dbReference type="Proteomes" id="UP000187485">
    <property type="component" value="Unassembled WGS sequence"/>
</dbReference>
<feature type="binding site" evidence="8">
    <location>
        <position position="154"/>
    </location>
    <ligand>
        <name>[4Fe-4S] cluster</name>
        <dbReference type="ChEBI" id="CHEBI:49883"/>
        <label>2</label>
        <note>4Fe-4S-S-AdoMet</note>
    </ligand>
</feature>
<evidence type="ECO:0000256" key="7">
    <source>
        <dbReference type="ARBA" id="ARBA00023014"/>
    </source>
</evidence>
<dbReference type="FunFam" id="3.80.30.20:FF:000001">
    <property type="entry name" value="tRNA-2-methylthio-N(6)-dimethylallyladenosine synthase 2"/>
    <property type="match status" value="1"/>
</dbReference>
<reference evidence="12" key="1">
    <citation type="submission" date="2016-12" db="EMBL/GenBank/DDBJ databases">
        <title>Draft Genome Sequences od Carboxydothermus pertinax and islandicus, Hydrogenogenic Carboxydotrophic Bacteria.</title>
        <authorList>
            <person name="Fukuyama Y."/>
            <person name="Ohmae K."/>
            <person name="Yoneda Y."/>
            <person name="Yoshida T."/>
            <person name="Sako Y."/>
        </authorList>
    </citation>
    <scope>NUCLEOTIDE SEQUENCE [LARGE SCALE GENOMIC DNA]</scope>
    <source>
        <strain evidence="12">Ug1</strain>
    </source>
</reference>
<dbReference type="Gene3D" id="2.40.50.140">
    <property type="entry name" value="Nucleic acid-binding proteins"/>
    <property type="match status" value="1"/>
</dbReference>
<dbReference type="PANTHER" id="PTHR43837">
    <property type="entry name" value="RIBOSOMAL PROTEIN S12 METHYLTHIOTRANSFERASE RIMO"/>
    <property type="match status" value="1"/>
</dbReference>
<dbReference type="Gene3D" id="3.80.30.20">
    <property type="entry name" value="tm_1862 like domain"/>
    <property type="match status" value="1"/>
</dbReference>
<dbReference type="InterPro" id="IPR006638">
    <property type="entry name" value="Elp3/MiaA/NifB-like_rSAM"/>
</dbReference>
<dbReference type="InterPro" id="IPR013848">
    <property type="entry name" value="Methylthiotransferase_N"/>
</dbReference>
<dbReference type="EMBL" id="BDJK01000029">
    <property type="protein sequence ID" value="GAV23111.1"/>
    <property type="molecule type" value="Genomic_DNA"/>
</dbReference>
<dbReference type="InterPro" id="IPR007197">
    <property type="entry name" value="rSAM"/>
</dbReference>
<dbReference type="PROSITE" id="PS51918">
    <property type="entry name" value="RADICAL_SAM"/>
    <property type="match status" value="1"/>
</dbReference>
<comment type="catalytic activity">
    <reaction evidence="8">
        <text>L-aspartate(89)-[ribosomal protein uS12]-hydrogen + (sulfur carrier)-SH + AH2 + 2 S-adenosyl-L-methionine = 3-methylsulfanyl-L-aspartate(89)-[ribosomal protein uS12]-hydrogen + (sulfur carrier)-H + 5'-deoxyadenosine + L-methionine + A + S-adenosyl-L-homocysteine + 2 H(+)</text>
        <dbReference type="Rhea" id="RHEA:37087"/>
        <dbReference type="Rhea" id="RHEA-COMP:10460"/>
        <dbReference type="Rhea" id="RHEA-COMP:10461"/>
        <dbReference type="Rhea" id="RHEA-COMP:14737"/>
        <dbReference type="Rhea" id="RHEA-COMP:14739"/>
        <dbReference type="ChEBI" id="CHEBI:13193"/>
        <dbReference type="ChEBI" id="CHEBI:15378"/>
        <dbReference type="ChEBI" id="CHEBI:17319"/>
        <dbReference type="ChEBI" id="CHEBI:17499"/>
        <dbReference type="ChEBI" id="CHEBI:29917"/>
        <dbReference type="ChEBI" id="CHEBI:29961"/>
        <dbReference type="ChEBI" id="CHEBI:57844"/>
        <dbReference type="ChEBI" id="CHEBI:57856"/>
        <dbReference type="ChEBI" id="CHEBI:59789"/>
        <dbReference type="ChEBI" id="CHEBI:64428"/>
        <dbReference type="ChEBI" id="CHEBI:73599"/>
        <dbReference type="EC" id="2.8.4.4"/>
    </reaction>
</comment>
<feature type="domain" description="Radical SAM core" evidence="10">
    <location>
        <begin position="136"/>
        <end position="366"/>
    </location>
</feature>
<dbReference type="GO" id="GO:0005829">
    <property type="term" value="C:cytosol"/>
    <property type="evidence" value="ECO:0007669"/>
    <property type="project" value="TreeGrafter"/>
</dbReference>
<keyword evidence="4 8" id="KW-0949">S-adenosyl-L-methionine</keyword>
<dbReference type="GO" id="GO:0103039">
    <property type="term" value="F:protein methylthiotransferase activity"/>
    <property type="evidence" value="ECO:0007669"/>
    <property type="project" value="UniProtKB-EC"/>
</dbReference>
<evidence type="ECO:0000259" key="9">
    <source>
        <dbReference type="PROSITE" id="PS51449"/>
    </source>
</evidence>
<dbReference type="InterPro" id="IPR023404">
    <property type="entry name" value="rSAM_horseshoe"/>
</dbReference>
<dbReference type="GO" id="GO:0005840">
    <property type="term" value="C:ribosome"/>
    <property type="evidence" value="ECO:0007669"/>
    <property type="project" value="UniProtKB-KW"/>
</dbReference>
<dbReference type="SFLD" id="SFLDG01061">
    <property type="entry name" value="methylthiotransferase"/>
    <property type="match status" value="1"/>
</dbReference>
<dbReference type="SFLD" id="SFLDS00029">
    <property type="entry name" value="Radical_SAM"/>
    <property type="match status" value="1"/>
</dbReference>
<proteinExistence type="inferred from homology"/>
<accession>A0A1L8CW46</accession>
<dbReference type="Pfam" id="PF18693">
    <property type="entry name" value="TRAM_2"/>
    <property type="match status" value="1"/>
</dbReference>
<dbReference type="SFLD" id="SFLDF00274">
    <property type="entry name" value="ribosomal_protein_S12_methylth"/>
    <property type="match status" value="1"/>
</dbReference>
<feature type="binding site" evidence="8">
    <location>
        <position position="157"/>
    </location>
    <ligand>
        <name>[4Fe-4S] cluster</name>
        <dbReference type="ChEBI" id="CHEBI:49883"/>
        <label>2</label>
        <note>4Fe-4S-S-AdoMet</note>
    </ligand>
</feature>
<keyword evidence="5 8" id="KW-0479">Metal-binding</keyword>
<dbReference type="SFLD" id="SFLDG01082">
    <property type="entry name" value="B12-binding_domain_containing"/>
    <property type="match status" value="1"/>
</dbReference>
<keyword evidence="1 8" id="KW-0004">4Fe-4S</keyword>
<dbReference type="AlphaFoldDB" id="A0A1L8CW46"/>
<evidence type="ECO:0000313" key="11">
    <source>
        <dbReference type="EMBL" id="GAV23111.1"/>
    </source>
</evidence>
<dbReference type="Gene3D" id="3.40.50.12160">
    <property type="entry name" value="Methylthiotransferase, N-terminal domain"/>
    <property type="match status" value="1"/>
</dbReference>
<comment type="cofactor">
    <cofactor evidence="8">
        <name>[4Fe-4S] cluster</name>
        <dbReference type="ChEBI" id="CHEBI:49883"/>
    </cofactor>
    <text evidence="8">Binds 2 [4Fe-4S] clusters. One cluster is coordinated with 3 cysteines and an exchangeable S-adenosyl-L-methionine.</text>
</comment>
<evidence type="ECO:0000256" key="2">
    <source>
        <dbReference type="ARBA" id="ARBA00022490"/>
    </source>
</evidence>
<dbReference type="PROSITE" id="PS01278">
    <property type="entry name" value="MTTASE_RADICAL"/>
    <property type="match status" value="1"/>
</dbReference>
<keyword evidence="7 8" id="KW-0411">Iron-sulfur</keyword>
<keyword evidence="12" id="KW-1185">Reference proteome</keyword>
<dbReference type="InterPro" id="IPR012340">
    <property type="entry name" value="NA-bd_OB-fold"/>
</dbReference>
<dbReference type="SUPFAM" id="SSF102114">
    <property type="entry name" value="Radical SAM enzymes"/>
    <property type="match status" value="1"/>
</dbReference>
<dbReference type="GO" id="GO:0051539">
    <property type="term" value="F:4 iron, 4 sulfur cluster binding"/>
    <property type="evidence" value="ECO:0007669"/>
    <property type="project" value="UniProtKB-UniRule"/>
</dbReference>
<dbReference type="EC" id="2.8.4.4" evidence="8"/>
<sequence length="438" mass="50028">MKYYIVSLGCTKNQADSEVMMGILERKGYRQAKTPEESDLLLVNTCGFISAAVEESIDEILALGTNKKQGQKLLVAGCLVQREGKELAKHIPEVDLFFTPGEIGRLEEILDNLDKKKKLIISEPGFINLEHSPRAKTDDVFRYIKIADGCDNRCTYCTIPAIRGRFISRPMEDIVAEVKEVLRQGAREIILVAQDTTSYGIDLYGEYKLVELIKNISKLRGNFWIRLMYLYPDKITPELINEIKENPKVVKYLDIPLQHINPEILKKMGRRGSSEKTITLLETLRAEIPGLVLRTTFIVGFPGETEEQFHYLLDFIKKFKFNRLGVFPYYREKGTPAAKMTDQVSKKIKEQRHQKIMEIQQEISIQLNKALVGKKVPTIVEKKLRGENIYLGRTYMDAPEIDGIIEIKSAKKLRKGQIIEALITGYDVYDLKGEYTGV</sequence>
<evidence type="ECO:0000313" key="12">
    <source>
        <dbReference type="Proteomes" id="UP000187485"/>
    </source>
</evidence>
<feature type="binding site" evidence="8">
    <location>
        <position position="150"/>
    </location>
    <ligand>
        <name>[4Fe-4S] cluster</name>
        <dbReference type="ChEBI" id="CHEBI:49883"/>
        <label>2</label>
        <note>4Fe-4S-S-AdoMet</note>
    </ligand>
</feature>
<evidence type="ECO:0000256" key="5">
    <source>
        <dbReference type="ARBA" id="ARBA00022723"/>
    </source>
</evidence>
<gene>
    <name evidence="8" type="primary">rimO</name>
    <name evidence="11" type="ORF">cpu_16210</name>
</gene>
<feature type="binding site" evidence="8">
    <location>
        <position position="10"/>
    </location>
    <ligand>
        <name>[4Fe-4S] cluster</name>
        <dbReference type="ChEBI" id="CHEBI:49883"/>
        <label>1</label>
    </ligand>
</feature>
<keyword evidence="6 8" id="KW-0408">Iron</keyword>
<evidence type="ECO:0000256" key="1">
    <source>
        <dbReference type="ARBA" id="ARBA00022485"/>
    </source>
</evidence>
<comment type="function">
    <text evidence="8">Catalyzes the methylthiolation of an aspartic acid residue of ribosomal protein uS12.</text>
</comment>
<evidence type="ECO:0000256" key="8">
    <source>
        <dbReference type="HAMAP-Rule" id="MF_01865"/>
    </source>
</evidence>